<organism evidence="5 6">
    <name type="scientific">Cerasibacillus terrae</name>
    <dbReference type="NCBI Taxonomy" id="2498845"/>
    <lineage>
        <taxon>Bacteria</taxon>
        <taxon>Bacillati</taxon>
        <taxon>Bacillota</taxon>
        <taxon>Bacilli</taxon>
        <taxon>Bacillales</taxon>
        <taxon>Bacillaceae</taxon>
        <taxon>Cerasibacillus</taxon>
    </lineage>
</organism>
<evidence type="ECO:0000256" key="1">
    <source>
        <dbReference type="PIRSR" id="PIRSR018249-1"/>
    </source>
</evidence>
<dbReference type="Pfam" id="PF13847">
    <property type="entry name" value="Methyltransf_31"/>
    <property type="match status" value="1"/>
</dbReference>
<dbReference type="EMBL" id="VDUW01000007">
    <property type="protein sequence ID" value="TXL63654.1"/>
    <property type="molecule type" value="Genomic_DNA"/>
</dbReference>
<protein>
    <submittedName>
        <fullName evidence="5">Methyltransferase domain-containing protein</fullName>
    </submittedName>
</protein>
<dbReference type="Proteomes" id="UP000321574">
    <property type="component" value="Unassembled WGS sequence"/>
</dbReference>
<dbReference type="RefSeq" id="WP_147668114.1">
    <property type="nucleotide sequence ID" value="NZ_VDUW01000007.1"/>
</dbReference>
<dbReference type="Pfam" id="PF21302">
    <property type="entry name" value="Zn_ribbon_RlmA"/>
    <property type="match status" value="1"/>
</dbReference>
<reference evidence="5 6" key="1">
    <citation type="submission" date="2019-06" db="EMBL/GenBank/DDBJ databases">
        <title>Cerasibacillus sp. nov., isolated from maize field.</title>
        <authorList>
            <person name="Lin S.-Y."/>
            <person name="Tsai C.-F."/>
            <person name="Young C.-C."/>
        </authorList>
    </citation>
    <scope>NUCLEOTIDE SEQUENCE [LARGE SCALE GENOMIC DNA]</scope>
    <source>
        <strain evidence="5 6">CC-CFT480</strain>
    </source>
</reference>
<feature type="domain" description="Methyltransferase" evidence="3">
    <location>
        <begin position="106"/>
        <end position="218"/>
    </location>
</feature>
<evidence type="ECO:0000313" key="6">
    <source>
        <dbReference type="Proteomes" id="UP000321574"/>
    </source>
</evidence>
<evidence type="ECO:0000259" key="3">
    <source>
        <dbReference type="Pfam" id="PF13847"/>
    </source>
</evidence>
<dbReference type="InterPro" id="IPR029063">
    <property type="entry name" value="SAM-dependent_MTases_sf"/>
</dbReference>
<sequence>MKKQSKRVKAATYMDKFSRLFRCPICHASIQVKNLQSLVCLNNHDFNIAKQGYVNLATKQAKTKYDKQLFQARKEVMQENKFFNPLLQKVSEIIIDHLNDYPETFTVVDMGCGEGSHLSSICKIIQSQTKKELIGIGIDLSKEGIIEATKQERDHIWAVADIANAPFKDEQFAVILNILSPSNYEAFERLLKTNGLLIKVIPQSNYLKELREAFIEKENLKTYSNEKTVNHFQKHFHLNERFRLTYTTILSRQTMKSLLHMTPLTWNISKERMDAFLKEINEKKITVDLDILVGVK</sequence>
<feature type="binding site" evidence="1">
    <location>
        <position position="26"/>
    </location>
    <ligand>
        <name>Zn(2+)</name>
        <dbReference type="ChEBI" id="CHEBI:29105"/>
    </ligand>
</feature>
<keyword evidence="2" id="KW-0949">S-adenosyl-L-methionine</keyword>
<evidence type="ECO:0000313" key="5">
    <source>
        <dbReference type="EMBL" id="TXL63654.1"/>
    </source>
</evidence>
<dbReference type="GO" id="GO:0008168">
    <property type="term" value="F:methyltransferase activity"/>
    <property type="evidence" value="ECO:0007669"/>
    <property type="project" value="UniProtKB-KW"/>
</dbReference>
<feature type="binding site" evidence="2">
    <location>
        <begin position="114"/>
        <end position="115"/>
    </location>
    <ligand>
        <name>S-adenosyl-L-methionine</name>
        <dbReference type="ChEBI" id="CHEBI:59789"/>
    </ligand>
</feature>
<dbReference type="InterPro" id="IPR025714">
    <property type="entry name" value="Methyltranfer_dom"/>
</dbReference>
<keyword evidence="6" id="KW-1185">Reference proteome</keyword>
<feature type="binding site" evidence="1">
    <location>
        <position position="40"/>
    </location>
    <ligand>
        <name>Zn(2+)</name>
        <dbReference type="ChEBI" id="CHEBI:29105"/>
    </ligand>
</feature>
<feature type="domain" description="23S rRNA (guanine(745)-N(1))-methyltransferase N-terminal" evidence="4">
    <location>
        <begin position="21"/>
        <end position="62"/>
    </location>
</feature>
<feature type="binding site" evidence="2">
    <location>
        <position position="206"/>
    </location>
    <ligand>
        <name>S-adenosyl-L-methionine</name>
        <dbReference type="ChEBI" id="CHEBI:59789"/>
    </ligand>
</feature>
<name>A0A5C8NPF2_9BACI</name>
<feature type="binding site" evidence="2">
    <location>
        <position position="83"/>
    </location>
    <ligand>
        <name>S-adenosyl-L-methionine</name>
        <dbReference type="ChEBI" id="CHEBI:59789"/>
    </ligand>
</feature>
<dbReference type="Gene3D" id="3.40.50.150">
    <property type="entry name" value="Vaccinia Virus protein VP39"/>
    <property type="match status" value="1"/>
</dbReference>
<dbReference type="GO" id="GO:0046872">
    <property type="term" value="F:metal ion binding"/>
    <property type="evidence" value="ECO:0007669"/>
    <property type="project" value="UniProtKB-KW"/>
</dbReference>
<keyword evidence="1" id="KW-0862">Zinc</keyword>
<dbReference type="AlphaFoldDB" id="A0A5C8NPF2"/>
<feature type="binding site" evidence="1">
    <location>
        <position position="23"/>
    </location>
    <ligand>
        <name>Zn(2+)</name>
        <dbReference type="ChEBI" id="CHEBI:29105"/>
    </ligand>
</feature>
<keyword evidence="1" id="KW-0479">Metal-binding</keyword>
<dbReference type="InterPro" id="IPR016718">
    <property type="entry name" value="rRNA_m1G-MeTrfase_A_prd"/>
</dbReference>
<dbReference type="InterPro" id="IPR048647">
    <property type="entry name" value="RlmA_N"/>
</dbReference>
<evidence type="ECO:0000259" key="4">
    <source>
        <dbReference type="Pfam" id="PF21302"/>
    </source>
</evidence>
<dbReference type="OrthoDB" id="5522265at2"/>
<keyword evidence="5" id="KW-0808">Transferase</keyword>
<comment type="caution">
    <text evidence="5">The sequence shown here is derived from an EMBL/GenBank/DDBJ whole genome shotgun (WGS) entry which is preliminary data.</text>
</comment>
<proteinExistence type="predicted"/>
<gene>
    <name evidence="5" type="ORF">FHP05_10760</name>
</gene>
<dbReference type="SUPFAM" id="SSF53335">
    <property type="entry name" value="S-adenosyl-L-methionine-dependent methyltransferases"/>
    <property type="match status" value="1"/>
</dbReference>
<dbReference type="GO" id="GO:0032259">
    <property type="term" value="P:methylation"/>
    <property type="evidence" value="ECO:0007669"/>
    <property type="project" value="UniProtKB-KW"/>
</dbReference>
<dbReference type="PIRSF" id="PIRSF018249">
    <property type="entry name" value="MyrA_prd"/>
    <property type="match status" value="1"/>
</dbReference>
<evidence type="ECO:0000256" key="2">
    <source>
        <dbReference type="PIRSR" id="PIRSR018249-2"/>
    </source>
</evidence>
<feature type="binding site" evidence="1">
    <location>
        <position position="44"/>
    </location>
    <ligand>
        <name>Zn(2+)</name>
        <dbReference type="ChEBI" id="CHEBI:29105"/>
    </ligand>
</feature>
<accession>A0A5C8NPF2</accession>
<keyword evidence="5" id="KW-0489">Methyltransferase</keyword>